<dbReference type="Proteomes" id="UP000186817">
    <property type="component" value="Unassembled WGS sequence"/>
</dbReference>
<name>A0A1Q9F4W5_SYMMI</name>
<keyword evidence="2" id="KW-1185">Reference proteome</keyword>
<evidence type="ECO:0000313" key="2">
    <source>
        <dbReference type="Proteomes" id="UP000186817"/>
    </source>
</evidence>
<accession>A0A1Q9F4W5</accession>
<evidence type="ECO:0000313" key="1">
    <source>
        <dbReference type="EMBL" id="OLQ14735.1"/>
    </source>
</evidence>
<dbReference type="OrthoDB" id="10296068at2759"/>
<reference evidence="1 2" key="1">
    <citation type="submission" date="2016-02" db="EMBL/GenBank/DDBJ databases">
        <title>Genome analysis of coral dinoflagellate symbionts highlights evolutionary adaptations to a symbiotic lifestyle.</title>
        <authorList>
            <person name="Aranda M."/>
            <person name="Li Y."/>
            <person name="Liew Y.J."/>
            <person name="Baumgarten S."/>
            <person name="Simakov O."/>
            <person name="Wilson M."/>
            <person name="Piel J."/>
            <person name="Ashoor H."/>
            <person name="Bougouffa S."/>
            <person name="Bajic V.B."/>
            <person name="Ryu T."/>
            <person name="Ravasi T."/>
            <person name="Bayer T."/>
            <person name="Micklem G."/>
            <person name="Kim H."/>
            <person name="Bhak J."/>
            <person name="Lajeunesse T.C."/>
            <person name="Voolstra C.R."/>
        </authorList>
    </citation>
    <scope>NUCLEOTIDE SEQUENCE [LARGE SCALE GENOMIC DNA]</scope>
    <source>
        <strain evidence="1 2">CCMP2467</strain>
    </source>
</reference>
<gene>
    <name evidence="1" type="ORF">AK812_SmicGene1096</name>
</gene>
<dbReference type="EMBL" id="LSRX01000011">
    <property type="protein sequence ID" value="OLQ14735.1"/>
    <property type="molecule type" value="Genomic_DNA"/>
</dbReference>
<sequence length="129" mass="14437">MIMSQFPPSPGRAEALLLAAQFLEHRQDRSKTQAVQSRVSQIPEMLQGRAEPSGVSQIPDWSKTQAVQSRVSQFPEMLQGQAEPSKIAQIPNFLQQKSEPSRVSQILELLQHQLKVSKRLNSRNSCSTS</sequence>
<comment type="caution">
    <text evidence="1">The sequence shown here is derived from an EMBL/GenBank/DDBJ whole genome shotgun (WGS) entry which is preliminary data.</text>
</comment>
<organism evidence="1 2">
    <name type="scientific">Symbiodinium microadriaticum</name>
    <name type="common">Dinoflagellate</name>
    <name type="synonym">Zooxanthella microadriatica</name>
    <dbReference type="NCBI Taxonomy" id="2951"/>
    <lineage>
        <taxon>Eukaryota</taxon>
        <taxon>Sar</taxon>
        <taxon>Alveolata</taxon>
        <taxon>Dinophyceae</taxon>
        <taxon>Suessiales</taxon>
        <taxon>Symbiodiniaceae</taxon>
        <taxon>Symbiodinium</taxon>
    </lineage>
</organism>
<proteinExistence type="predicted"/>
<dbReference type="AlphaFoldDB" id="A0A1Q9F4W5"/>
<protein>
    <submittedName>
        <fullName evidence="1">Uncharacterized protein</fullName>
    </submittedName>
</protein>